<accession>A0ABU1T5M9</accession>
<keyword evidence="2" id="KW-1185">Reference proteome</keyword>
<dbReference type="EMBL" id="JAVDUU010000001">
    <property type="protein sequence ID" value="MDR6940687.1"/>
    <property type="molecule type" value="Genomic_DNA"/>
</dbReference>
<gene>
    <name evidence="1" type="ORF">J2W55_000515</name>
</gene>
<proteinExistence type="predicted"/>
<reference evidence="1 2" key="1">
    <citation type="submission" date="2023-07" db="EMBL/GenBank/DDBJ databases">
        <title>Sorghum-associated microbial communities from plants grown in Nebraska, USA.</title>
        <authorList>
            <person name="Schachtman D."/>
        </authorList>
    </citation>
    <scope>NUCLEOTIDE SEQUENCE [LARGE SCALE GENOMIC DNA]</scope>
    <source>
        <strain evidence="1 2">3262</strain>
    </source>
</reference>
<sequence length="44" mass="5259">MNHFGDFLNDNFITIVQKLPVLQKLVETFVWRGQTNARFTIRCF</sequence>
<evidence type="ECO:0000313" key="1">
    <source>
        <dbReference type="EMBL" id="MDR6940687.1"/>
    </source>
</evidence>
<organism evidence="1 2">
    <name type="scientific">Mucilaginibacter pocheonensis</name>
    <dbReference type="NCBI Taxonomy" id="398050"/>
    <lineage>
        <taxon>Bacteria</taxon>
        <taxon>Pseudomonadati</taxon>
        <taxon>Bacteroidota</taxon>
        <taxon>Sphingobacteriia</taxon>
        <taxon>Sphingobacteriales</taxon>
        <taxon>Sphingobacteriaceae</taxon>
        <taxon>Mucilaginibacter</taxon>
    </lineage>
</organism>
<protein>
    <submittedName>
        <fullName evidence="1">Uncharacterized protein</fullName>
    </submittedName>
</protein>
<dbReference type="Proteomes" id="UP001247620">
    <property type="component" value="Unassembled WGS sequence"/>
</dbReference>
<name>A0ABU1T5M9_9SPHI</name>
<comment type="caution">
    <text evidence="1">The sequence shown here is derived from an EMBL/GenBank/DDBJ whole genome shotgun (WGS) entry which is preliminary data.</text>
</comment>
<evidence type="ECO:0000313" key="2">
    <source>
        <dbReference type="Proteomes" id="UP001247620"/>
    </source>
</evidence>